<comment type="caution">
    <text evidence="1">The sequence shown here is derived from an EMBL/GenBank/DDBJ whole genome shotgun (WGS) entry which is preliminary data.</text>
</comment>
<dbReference type="EMBL" id="VSWC01000066">
    <property type="protein sequence ID" value="KAA1097688.1"/>
    <property type="molecule type" value="Genomic_DNA"/>
</dbReference>
<gene>
    <name evidence="1" type="ORF">PGT21_017148</name>
</gene>
<proteinExistence type="predicted"/>
<organism evidence="1 2">
    <name type="scientific">Puccinia graminis f. sp. tritici</name>
    <dbReference type="NCBI Taxonomy" id="56615"/>
    <lineage>
        <taxon>Eukaryota</taxon>
        <taxon>Fungi</taxon>
        <taxon>Dikarya</taxon>
        <taxon>Basidiomycota</taxon>
        <taxon>Pucciniomycotina</taxon>
        <taxon>Pucciniomycetes</taxon>
        <taxon>Pucciniales</taxon>
        <taxon>Pucciniaceae</taxon>
        <taxon>Puccinia</taxon>
    </lineage>
</organism>
<dbReference type="Proteomes" id="UP000324748">
    <property type="component" value="Unassembled WGS sequence"/>
</dbReference>
<protein>
    <submittedName>
        <fullName evidence="1">Uncharacterized protein</fullName>
    </submittedName>
</protein>
<sequence>MNVSKDKVPQLYDKKGTKRKKVTSERVLNMKRNWKENKEKWEILGEDSQALKDLYHKVQSKNLESKQKYRSKSIENEMEFIEKCQQNMEVFQQLKLLKIGEFVPYFSNAKLMKLSLSDPPDNHEIPKFILDLPGELSSEITDTAWKQHAELLLITT</sequence>
<evidence type="ECO:0000313" key="1">
    <source>
        <dbReference type="EMBL" id="KAA1097688.1"/>
    </source>
</evidence>
<accession>A0A5B0PBG9</accession>
<reference evidence="1 2" key="1">
    <citation type="submission" date="2019-05" db="EMBL/GenBank/DDBJ databases">
        <title>Emergence of the Ug99 lineage of the wheat stem rust pathogen through somatic hybridization.</title>
        <authorList>
            <person name="Li F."/>
            <person name="Upadhyaya N.M."/>
            <person name="Sperschneider J."/>
            <person name="Matny O."/>
            <person name="Nguyen-Phuc H."/>
            <person name="Mago R."/>
            <person name="Raley C."/>
            <person name="Miller M.E."/>
            <person name="Silverstein K.A.T."/>
            <person name="Henningsen E."/>
            <person name="Hirsch C.D."/>
            <person name="Visser B."/>
            <person name="Pretorius Z.A."/>
            <person name="Steffenson B.J."/>
            <person name="Schwessinger B."/>
            <person name="Dodds P.N."/>
            <person name="Figueroa M."/>
        </authorList>
    </citation>
    <scope>NUCLEOTIDE SEQUENCE [LARGE SCALE GENOMIC DNA]</scope>
    <source>
        <strain evidence="1">21-0</strain>
    </source>
</reference>
<dbReference type="AlphaFoldDB" id="A0A5B0PBG9"/>
<keyword evidence="2" id="KW-1185">Reference proteome</keyword>
<name>A0A5B0PBG9_PUCGR</name>
<evidence type="ECO:0000313" key="2">
    <source>
        <dbReference type="Proteomes" id="UP000324748"/>
    </source>
</evidence>